<organism evidence="3 4">
    <name type="scientific">Cocos nucifera</name>
    <name type="common">Coconut palm</name>
    <dbReference type="NCBI Taxonomy" id="13894"/>
    <lineage>
        <taxon>Eukaryota</taxon>
        <taxon>Viridiplantae</taxon>
        <taxon>Streptophyta</taxon>
        <taxon>Embryophyta</taxon>
        <taxon>Tracheophyta</taxon>
        <taxon>Spermatophyta</taxon>
        <taxon>Magnoliopsida</taxon>
        <taxon>Liliopsida</taxon>
        <taxon>Arecaceae</taxon>
        <taxon>Arecoideae</taxon>
        <taxon>Cocoseae</taxon>
        <taxon>Attaleinae</taxon>
        <taxon>Cocos</taxon>
    </lineage>
</organism>
<dbReference type="AlphaFoldDB" id="A0A8K0IRD5"/>
<dbReference type="Gene3D" id="1.10.110.10">
    <property type="entry name" value="Plant lipid-transfer and hydrophobic proteins"/>
    <property type="match status" value="1"/>
</dbReference>
<dbReference type="PANTHER" id="PTHR33286:SF1">
    <property type="entry name" value="OS01G0800600 PROTEIN"/>
    <property type="match status" value="1"/>
</dbReference>
<dbReference type="EMBL" id="CM017883">
    <property type="protein sequence ID" value="KAG1365470.1"/>
    <property type="molecule type" value="Genomic_DNA"/>
</dbReference>
<evidence type="ECO:0000313" key="3">
    <source>
        <dbReference type="EMBL" id="KAG1365470.1"/>
    </source>
</evidence>
<dbReference type="InterPro" id="IPR036312">
    <property type="entry name" value="Bifun_inhib/LTP/seed_sf"/>
</dbReference>
<proteinExistence type="predicted"/>
<name>A0A8K0IRD5_COCNU</name>
<feature type="signal peptide" evidence="1">
    <location>
        <begin position="1"/>
        <end position="27"/>
    </location>
</feature>
<dbReference type="Proteomes" id="UP000797356">
    <property type="component" value="Chromosome 12"/>
</dbReference>
<reference evidence="3" key="1">
    <citation type="journal article" date="2017" name="Gigascience">
        <title>The genome draft of coconut (Cocos nucifera).</title>
        <authorList>
            <person name="Xiao Y."/>
            <person name="Xu P."/>
            <person name="Fan H."/>
            <person name="Baudouin L."/>
            <person name="Xia W."/>
            <person name="Bocs S."/>
            <person name="Xu J."/>
            <person name="Li Q."/>
            <person name="Guo A."/>
            <person name="Zhou L."/>
            <person name="Li J."/>
            <person name="Wu Y."/>
            <person name="Ma Z."/>
            <person name="Armero A."/>
            <person name="Issali A.E."/>
            <person name="Liu N."/>
            <person name="Peng M."/>
            <person name="Yang Y."/>
        </authorList>
    </citation>
    <scope>NUCLEOTIDE SEQUENCE</scope>
    <source>
        <tissue evidence="3">Spear leaf of Hainan Tall coconut</tissue>
    </source>
</reference>
<dbReference type="OrthoDB" id="678486at2759"/>
<keyword evidence="1" id="KW-0732">Signal</keyword>
<dbReference type="SUPFAM" id="SSF47699">
    <property type="entry name" value="Bifunctional inhibitor/lipid-transfer protein/seed storage 2S albumin"/>
    <property type="match status" value="1"/>
</dbReference>
<reference evidence="3" key="2">
    <citation type="submission" date="2019-07" db="EMBL/GenBank/DDBJ databases">
        <authorList>
            <person name="Yang Y."/>
            <person name="Bocs S."/>
            <person name="Baudouin L."/>
        </authorList>
    </citation>
    <scope>NUCLEOTIDE SEQUENCE</scope>
    <source>
        <tissue evidence="3">Spear leaf of Hainan Tall coconut</tissue>
    </source>
</reference>
<accession>A0A8K0IRD5</accession>
<evidence type="ECO:0000313" key="4">
    <source>
        <dbReference type="Proteomes" id="UP000797356"/>
    </source>
</evidence>
<dbReference type="Pfam" id="PF14368">
    <property type="entry name" value="LTP_2"/>
    <property type="match status" value="1"/>
</dbReference>
<sequence>MAALRLRCMVLAFAMAGVMLCGFHAQAQTLCGQNLANLILRCVEFVQIPGPTVDPSKQCCAEVKKVDVVCIYYIVPLA</sequence>
<keyword evidence="4" id="KW-1185">Reference proteome</keyword>
<evidence type="ECO:0000259" key="2">
    <source>
        <dbReference type="Pfam" id="PF14368"/>
    </source>
</evidence>
<dbReference type="InterPro" id="IPR016140">
    <property type="entry name" value="Bifunc_inhib/LTP/seed_store"/>
</dbReference>
<feature type="domain" description="Bifunctional inhibitor/plant lipid transfer protein/seed storage helical" evidence="2">
    <location>
        <begin position="13"/>
        <end position="73"/>
    </location>
</feature>
<protein>
    <submittedName>
        <fullName evidence="3">Putative Protease inhibitor/seed storage/lipid transfer family protein</fullName>
    </submittedName>
</protein>
<comment type="caution">
    <text evidence="3">The sequence shown here is derived from an EMBL/GenBank/DDBJ whole genome shotgun (WGS) entry which is preliminary data.</text>
</comment>
<feature type="chain" id="PRO_5035420259" evidence="1">
    <location>
        <begin position="28"/>
        <end position="78"/>
    </location>
</feature>
<gene>
    <name evidence="3" type="ORF">COCNU_12G004700</name>
</gene>
<evidence type="ECO:0000256" key="1">
    <source>
        <dbReference type="SAM" id="SignalP"/>
    </source>
</evidence>
<dbReference type="PANTHER" id="PTHR33286">
    <property type="entry name" value="BIFUNCTIONAL INHIBITOR/LIPID-TRANSFER PROTEIN/SEED STORAGE 2S ALBUMIN SUPERFAMILY PROTEIN"/>
    <property type="match status" value="1"/>
</dbReference>